<keyword evidence="8" id="KW-0010">Activator</keyword>
<organism evidence="13 14">
    <name type="scientific">Cicer arietinum</name>
    <name type="common">Chickpea</name>
    <name type="synonym">Garbanzo</name>
    <dbReference type="NCBI Taxonomy" id="3827"/>
    <lineage>
        <taxon>Eukaryota</taxon>
        <taxon>Viridiplantae</taxon>
        <taxon>Streptophyta</taxon>
        <taxon>Embryophyta</taxon>
        <taxon>Tracheophyta</taxon>
        <taxon>Spermatophyta</taxon>
        <taxon>Magnoliopsida</taxon>
        <taxon>eudicotyledons</taxon>
        <taxon>Gunneridae</taxon>
        <taxon>Pentapetalae</taxon>
        <taxon>rosids</taxon>
        <taxon>fabids</taxon>
        <taxon>Fabales</taxon>
        <taxon>Fabaceae</taxon>
        <taxon>Papilionoideae</taxon>
        <taxon>50 kb inversion clade</taxon>
        <taxon>NPAAA clade</taxon>
        <taxon>Hologalegina</taxon>
        <taxon>IRL clade</taxon>
        <taxon>Cicereae</taxon>
        <taxon>Cicer</taxon>
    </lineage>
</organism>
<dbReference type="GeneID" id="101503457"/>
<dbReference type="PANTHER" id="PTHR31744:SF216">
    <property type="entry name" value="NAC TRANSCRIPTION FACTOR"/>
    <property type="match status" value="1"/>
</dbReference>
<dbReference type="GO" id="GO:0005634">
    <property type="term" value="C:nucleus"/>
    <property type="evidence" value="ECO:0007669"/>
    <property type="project" value="UniProtKB-SubCell"/>
</dbReference>
<comment type="subcellular location">
    <subcellularLocation>
        <location evidence="2">Membrane</location>
        <topology evidence="2">Single-pass membrane protein</topology>
    </subcellularLocation>
    <subcellularLocation>
        <location evidence="1">Nucleus</location>
    </subcellularLocation>
</comment>
<dbReference type="GO" id="GO:0006355">
    <property type="term" value="P:regulation of DNA-templated transcription"/>
    <property type="evidence" value="ECO:0007669"/>
    <property type="project" value="InterPro"/>
</dbReference>
<dbReference type="AlphaFoldDB" id="A0A1S3EGP7"/>
<dbReference type="STRING" id="3827.A0A1S3EGP7"/>
<proteinExistence type="predicted"/>
<evidence type="ECO:0000256" key="1">
    <source>
        <dbReference type="ARBA" id="ARBA00004123"/>
    </source>
</evidence>
<feature type="domain" description="NAC" evidence="12">
    <location>
        <begin position="12"/>
        <end position="159"/>
    </location>
</feature>
<keyword evidence="7" id="KW-0472">Membrane</keyword>
<dbReference type="PROSITE" id="PS51005">
    <property type="entry name" value="NAC"/>
    <property type="match status" value="1"/>
</dbReference>
<sequence length="435" mass="49954">METTSFPILDFVPVGFRFRPTDEELVNHYLKNKLLGNDSILHNVIAEVDVCKFEPWDLPACSAIKSDDPEWFFLCARDYKYAKSKRLNRRTKCGFWKATGNDRNIKVRGTNKVIGTKKTLVFYKGCVPGVKTNWVIHEYHAVTFEDSQRNFVLCRLMKKAEKNGEDETDTMICDEGEPSRPLSSDYENQETVEGISDVDGTLQEMNMESLFQAPHQADRYFPFSTQQSSIFENEQEVSFQNYRFPDAYFGNENIVVQSPFETIEEENKFIKSMFIDGEFVTSERRRHAFVNGPTESESLRRVYYQSIDSNVEVVSTPFGDIPDTSTAYLEYRGSIEYNASNVFQSMHGVLHGSTCLVSSNNSNSQSTFQDDFLGVEASSCDSTADKPSEFNCNENEISSSPSTLRRNKNQYHPLKHKGRFQAMQKKFRNQKPTFL</sequence>
<dbReference type="PANTHER" id="PTHR31744">
    <property type="entry name" value="PROTEIN CUP-SHAPED COTYLEDON 2-RELATED"/>
    <property type="match status" value="1"/>
</dbReference>
<dbReference type="InterPro" id="IPR003441">
    <property type="entry name" value="NAC-dom"/>
</dbReference>
<evidence type="ECO:0000256" key="2">
    <source>
        <dbReference type="ARBA" id="ARBA00004167"/>
    </source>
</evidence>
<dbReference type="KEGG" id="cam:101503457"/>
<evidence type="ECO:0000313" key="14">
    <source>
        <dbReference type="RefSeq" id="XP_012574126.2"/>
    </source>
</evidence>
<dbReference type="InterPro" id="IPR036093">
    <property type="entry name" value="NAC_dom_sf"/>
</dbReference>
<dbReference type="Proteomes" id="UP000087171">
    <property type="component" value="Chromosome Ca7"/>
</dbReference>
<keyword evidence="4" id="KW-1133">Transmembrane helix</keyword>
<gene>
    <name evidence="14" type="primary">LOC101503457</name>
</gene>
<evidence type="ECO:0000256" key="4">
    <source>
        <dbReference type="ARBA" id="ARBA00022989"/>
    </source>
</evidence>
<keyword evidence="5" id="KW-0805">Transcription regulation</keyword>
<evidence type="ECO:0000259" key="12">
    <source>
        <dbReference type="PROSITE" id="PS51005"/>
    </source>
</evidence>
<dbReference type="RefSeq" id="XP_012574126.2">
    <property type="nucleotide sequence ID" value="XM_012718672.2"/>
</dbReference>
<dbReference type="OrthoDB" id="737278at2759"/>
<evidence type="ECO:0000313" key="13">
    <source>
        <dbReference type="Proteomes" id="UP000087171"/>
    </source>
</evidence>
<evidence type="ECO:0000256" key="5">
    <source>
        <dbReference type="ARBA" id="ARBA00023015"/>
    </source>
</evidence>
<keyword evidence="6" id="KW-0238">DNA-binding</keyword>
<dbReference type="GO" id="GO:0000976">
    <property type="term" value="F:transcription cis-regulatory region binding"/>
    <property type="evidence" value="ECO:0007669"/>
    <property type="project" value="UniProtKB-ARBA"/>
</dbReference>
<feature type="compositionally biased region" description="Acidic residues" evidence="11">
    <location>
        <begin position="166"/>
        <end position="176"/>
    </location>
</feature>
<dbReference type="Pfam" id="PF02365">
    <property type="entry name" value="NAM"/>
    <property type="match status" value="1"/>
</dbReference>
<keyword evidence="10" id="KW-0539">Nucleus</keyword>
<evidence type="ECO:0000256" key="11">
    <source>
        <dbReference type="SAM" id="MobiDB-lite"/>
    </source>
</evidence>
<dbReference type="GO" id="GO:0016020">
    <property type="term" value="C:membrane"/>
    <property type="evidence" value="ECO:0007669"/>
    <property type="project" value="UniProtKB-SubCell"/>
</dbReference>
<evidence type="ECO:0000256" key="6">
    <source>
        <dbReference type="ARBA" id="ARBA00023125"/>
    </source>
</evidence>
<keyword evidence="3" id="KW-0812">Transmembrane</keyword>
<accession>A0A1S3EGP7</accession>
<keyword evidence="13" id="KW-1185">Reference proteome</keyword>
<evidence type="ECO:0000256" key="3">
    <source>
        <dbReference type="ARBA" id="ARBA00022692"/>
    </source>
</evidence>
<evidence type="ECO:0000256" key="7">
    <source>
        <dbReference type="ARBA" id="ARBA00023136"/>
    </source>
</evidence>
<protein>
    <submittedName>
        <fullName evidence="14">LOW QUALITY PROTEIN: NAC domain-containing protein 69-like</fullName>
    </submittedName>
</protein>
<evidence type="ECO:0000256" key="9">
    <source>
        <dbReference type="ARBA" id="ARBA00023163"/>
    </source>
</evidence>
<evidence type="ECO:0000256" key="8">
    <source>
        <dbReference type="ARBA" id="ARBA00023159"/>
    </source>
</evidence>
<name>A0A1S3EGP7_CICAR</name>
<reference evidence="14" key="2">
    <citation type="submission" date="2025-08" db="UniProtKB">
        <authorList>
            <consortium name="RefSeq"/>
        </authorList>
    </citation>
    <scope>IDENTIFICATION</scope>
    <source>
        <tissue evidence="14">Etiolated seedlings</tissue>
    </source>
</reference>
<evidence type="ECO:0000256" key="10">
    <source>
        <dbReference type="ARBA" id="ARBA00023242"/>
    </source>
</evidence>
<keyword evidence="9" id="KW-0804">Transcription</keyword>
<feature type="region of interest" description="Disordered" evidence="11">
    <location>
        <begin position="165"/>
        <end position="186"/>
    </location>
</feature>
<dbReference type="Gene3D" id="2.170.150.80">
    <property type="entry name" value="NAC domain"/>
    <property type="match status" value="1"/>
</dbReference>
<dbReference type="SUPFAM" id="SSF101941">
    <property type="entry name" value="NAC domain"/>
    <property type="match status" value="1"/>
</dbReference>
<reference evidence="13" key="1">
    <citation type="journal article" date="2013" name="Nat. Biotechnol.">
        <title>Draft genome sequence of chickpea (Cicer arietinum) provides a resource for trait improvement.</title>
        <authorList>
            <person name="Varshney R.K."/>
            <person name="Song C."/>
            <person name="Saxena R.K."/>
            <person name="Azam S."/>
            <person name="Yu S."/>
            <person name="Sharpe A.G."/>
            <person name="Cannon S."/>
            <person name="Baek J."/>
            <person name="Rosen B.D."/>
            <person name="Tar'an B."/>
            <person name="Millan T."/>
            <person name="Zhang X."/>
            <person name="Ramsay L.D."/>
            <person name="Iwata A."/>
            <person name="Wang Y."/>
            <person name="Nelson W."/>
            <person name="Farmer A.D."/>
            <person name="Gaur P.M."/>
            <person name="Soderlund C."/>
            <person name="Penmetsa R.V."/>
            <person name="Xu C."/>
            <person name="Bharti A.K."/>
            <person name="He W."/>
            <person name="Winter P."/>
            <person name="Zhao S."/>
            <person name="Hane J.K."/>
            <person name="Carrasquilla-Garcia N."/>
            <person name="Condie J.A."/>
            <person name="Upadhyaya H.D."/>
            <person name="Luo M.C."/>
            <person name="Thudi M."/>
            <person name="Gowda C.L."/>
            <person name="Singh N.P."/>
            <person name="Lichtenzveig J."/>
            <person name="Gali K.K."/>
            <person name="Rubio J."/>
            <person name="Nadarajan N."/>
            <person name="Dolezel J."/>
            <person name="Bansal K.C."/>
            <person name="Xu X."/>
            <person name="Edwards D."/>
            <person name="Zhang G."/>
            <person name="Kahl G."/>
            <person name="Gil J."/>
            <person name="Singh K.B."/>
            <person name="Datta S.K."/>
            <person name="Jackson S.A."/>
            <person name="Wang J."/>
            <person name="Cook D.R."/>
        </authorList>
    </citation>
    <scope>NUCLEOTIDE SEQUENCE [LARGE SCALE GENOMIC DNA]</scope>
    <source>
        <strain evidence="13">cv. CDC Frontier</strain>
    </source>
</reference>